<dbReference type="AlphaFoldDB" id="A0A8J3RPM9"/>
<sequence>MAQGIVEGSLPISQGASFLIWESMGECGHPSEITEFMILIEDWQTWRRKEPPTDDELREQAAKIVKAANRHLRMRAGGEA</sequence>
<name>A0A8J3RPM9_9ACTN</name>
<accession>A0A8J3RPM9</accession>
<keyword evidence="2" id="KW-1185">Reference proteome</keyword>
<dbReference type="Proteomes" id="UP000616724">
    <property type="component" value="Unassembled WGS sequence"/>
</dbReference>
<comment type="caution">
    <text evidence="1">The sequence shown here is derived from an EMBL/GenBank/DDBJ whole genome shotgun (WGS) entry which is preliminary data.</text>
</comment>
<evidence type="ECO:0000313" key="2">
    <source>
        <dbReference type="Proteomes" id="UP000616724"/>
    </source>
</evidence>
<gene>
    <name evidence="1" type="ORF">Plo01_52980</name>
</gene>
<organism evidence="1 2">
    <name type="scientific">Planobispora longispora</name>
    <dbReference type="NCBI Taxonomy" id="28887"/>
    <lineage>
        <taxon>Bacteria</taxon>
        <taxon>Bacillati</taxon>
        <taxon>Actinomycetota</taxon>
        <taxon>Actinomycetes</taxon>
        <taxon>Streptosporangiales</taxon>
        <taxon>Streptosporangiaceae</taxon>
        <taxon>Planobispora</taxon>
    </lineage>
</organism>
<dbReference type="EMBL" id="BOOH01000044">
    <property type="protein sequence ID" value="GIH78869.1"/>
    <property type="molecule type" value="Genomic_DNA"/>
</dbReference>
<proteinExistence type="predicted"/>
<evidence type="ECO:0000313" key="1">
    <source>
        <dbReference type="EMBL" id="GIH78869.1"/>
    </source>
</evidence>
<reference evidence="1 2" key="1">
    <citation type="submission" date="2021-01" db="EMBL/GenBank/DDBJ databases">
        <title>Whole genome shotgun sequence of Planobispora longispora NBRC 13918.</title>
        <authorList>
            <person name="Komaki H."/>
            <person name="Tamura T."/>
        </authorList>
    </citation>
    <scope>NUCLEOTIDE SEQUENCE [LARGE SCALE GENOMIC DNA]</scope>
    <source>
        <strain evidence="1 2">NBRC 13918</strain>
    </source>
</reference>
<protein>
    <submittedName>
        <fullName evidence="1">Uncharacterized protein</fullName>
    </submittedName>
</protein>